<reference evidence="2 3" key="1">
    <citation type="submission" date="2014-02" db="EMBL/GenBank/DDBJ databases">
        <title>The genome sequence of Colletotrichum nymphaeae SA-01.</title>
        <authorList>
            <person name="Baroncelli R."/>
            <person name="Thon M.R."/>
        </authorList>
    </citation>
    <scope>NUCLEOTIDE SEQUENCE [LARGE SCALE GENOMIC DNA]</scope>
    <source>
        <strain evidence="2 3">SA-01</strain>
    </source>
</reference>
<feature type="region of interest" description="Disordered" evidence="1">
    <location>
        <begin position="52"/>
        <end position="72"/>
    </location>
</feature>
<sequence length="136" mass="15315">MKSRKRREKGVTERIEGGGGKEEDEEGDRGKGSVRDERRVWQGKVWSGKVMVREEKEKEKEEEEQQKSGRRRATALLRGAEDGHASLQPLQLQMQGMPQARKIRNLKDGFASLALAFGIHPYTSTILDAASLKLVV</sequence>
<evidence type="ECO:0000313" key="2">
    <source>
        <dbReference type="EMBL" id="KXH60480.1"/>
    </source>
</evidence>
<accession>A0A135UJ96</accession>
<protein>
    <submittedName>
        <fullName evidence="2">Uncharacterized protein</fullName>
    </submittedName>
</protein>
<feature type="compositionally biased region" description="Basic and acidic residues" evidence="1">
    <location>
        <begin position="9"/>
        <end position="21"/>
    </location>
</feature>
<gene>
    <name evidence="2" type="ORF">CNYM01_08823</name>
</gene>
<dbReference type="Proteomes" id="UP000070054">
    <property type="component" value="Unassembled WGS sequence"/>
</dbReference>
<evidence type="ECO:0000256" key="1">
    <source>
        <dbReference type="SAM" id="MobiDB-lite"/>
    </source>
</evidence>
<dbReference type="AlphaFoldDB" id="A0A135UJ96"/>
<organism evidence="2 3">
    <name type="scientific">Colletotrichum nymphaeae SA-01</name>
    <dbReference type="NCBI Taxonomy" id="1460502"/>
    <lineage>
        <taxon>Eukaryota</taxon>
        <taxon>Fungi</taxon>
        <taxon>Dikarya</taxon>
        <taxon>Ascomycota</taxon>
        <taxon>Pezizomycotina</taxon>
        <taxon>Sordariomycetes</taxon>
        <taxon>Hypocreomycetidae</taxon>
        <taxon>Glomerellales</taxon>
        <taxon>Glomerellaceae</taxon>
        <taxon>Colletotrichum</taxon>
        <taxon>Colletotrichum acutatum species complex</taxon>
    </lineage>
</organism>
<comment type="caution">
    <text evidence="2">The sequence shown here is derived from an EMBL/GenBank/DDBJ whole genome shotgun (WGS) entry which is preliminary data.</text>
</comment>
<evidence type="ECO:0000313" key="3">
    <source>
        <dbReference type="Proteomes" id="UP000070054"/>
    </source>
</evidence>
<dbReference type="EMBL" id="JEMN01000502">
    <property type="protein sequence ID" value="KXH60480.1"/>
    <property type="molecule type" value="Genomic_DNA"/>
</dbReference>
<proteinExistence type="predicted"/>
<feature type="region of interest" description="Disordered" evidence="1">
    <location>
        <begin position="1"/>
        <end position="36"/>
    </location>
</feature>
<name>A0A135UJ96_9PEZI</name>
<keyword evidence="3" id="KW-1185">Reference proteome</keyword>